<reference evidence="3" key="1">
    <citation type="submission" date="2010-04" db="EMBL/GenBank/DDBJ databases">
        <authorList>
            <person name="Reid K.E."/>
            <person name="Liao N."/>
            <person name="Chan S."/>
            <person name="Docking R."/>
            <person name="Taylor G."/>
            <person name="Moore R."/>
            <person name="Mayo M."/>
            <person name="Munro S."/>
            <person name="King J."/>
            <person name="Yanchuk A."/>
            <person name="Holt R."/>
            <person name="Jones S."/>
            <person name="Marra M."/>
            <person name="Ritland C.E."/>
            <person name="Ritland K."/>
            <person name="Bohlmann J."/>
        </authorList>
    </citation>
    <scope>NUCLEOTIDE SEQUENCE</scope>
    <source>
        <tissue evidence="3">Bud</tissue>
    </source>
</reference>
<comment type="cofactor">
    <cofactor evidence="1">
        <name>Mg(2+)</name>
        <dbReference type="ChEBI" id="CHEBI:18420"/>
    </cofactor>
</comment>
<evidence type="ECO:0000256" key="2">
    <source>
        <dbReference type="SAM" id="MobiDB-lite"/>
    </source>
</evidence>
<evidence type="ECO:0000256" key="1">
    <source>
        <dbReference type="PIRNR" id="PIRNR029826"/>
    </source>
</evidence>
<dbReference type="GO" id="GO:0000287">
    <property type="term" value="F:magnesium ion binding"/>
    <property type="evidence" value="ECO:0007669"/>
    <property type="project" value="UniProtKB-UniRule"/>
</dbReference>
<dbReference type="CDD" id="cd11537">
    <property type="entry name" value="NTP-PPase_RS21-C6_like"/>
    <property type="match status" value="1"/>
</dbReference>
<dbReference type="Pfam" id="PF12643">
    <property type="entry name" value="MazG-like"/>
    <property type="match status" value="1"/>
</dbReference>
<keyword evidence="1" id="KW-0460">Magnesium</keyword>
<name>D5ADR7_PICSI</name>
<feature type="region of interest" description="Disordered" evidence="2">
    <location>
        <begin position="1"/>
        <end position="22"/>
    </location>
</feature>
<dbReference type="EMBL" id="BT124437">
    <property type="protein sequence ID" value="ADE77686.1"/>
    <property type="molecule type" value="mRNA"/>
</dbReference>
<comment type="function">
    <text evidence="1">Hydrolyzes deoxynucleoside triphosphates (dNTPs) to the corresponding nucleoside monophosphates. Has a strong preference for dCTP and its analogs including 5-iodo-dCTP and 5-methyl-dCTP for which it may even have a higher efficiency. May protect DNA or RNA against the incorporation of these genotoxic nucleotide analogs through their catabolism.</text>
</comment>
<dbReference type="GO" id="GO:0042262">
    <property type="term" value="P:DNA protection"/>
    <property type="evidence" value="ECO:0007669"/>
    <property type="project" value="UniProtKB-UniRule"/>
</dbReference>
<dbReference type="OMA" id="FRDERNW"/>
<dbReference type="GO" id="GO:0006253">
    <property type="term" value="P:dCTP catabolic process"/>
    <property type="evidence" value="ECO:0007669"/>
    <property type="project" value="UniProtKB-UniRule"/>
</dbReference>
<keyword evidence="1" id="KW-0378">Hydrolase</keyword>
<dbReference type="PANTHER" id="PTHR14552">
    <property type="match status" value="1"/>
</dbReference>
<dbReference type="GO" id="GO:0047840">
    <property type="term" value="F:dCTP diphosphatase activity"/>
    <property type="evidence" value="ECO:0007669"/>
    <property type="project" value="UniProtKB-UniRule"/>
</dbReference>
<dbReference type="GO" id="GO:0005829">
    <property type="term" value="C:cytosol"/>
    <property type="evidence" value="ECO:0007669"/>
    <property type="project" value="UniProtKB-SubCell"/>
</dbReference>
<dbReference type="PANTHER" id="PTHR14552:SF21">
    <property type="entry name" value="DCTP PYROPHOSPHATASE 1"/>
    <property type="match status" value="1"/>
</dbReference>
<evidence type="ECO:0000313" key="3">
    <source>
        <dbReference type="EMBL" id="ADE77686.1"/>
    </source>
</evidence>
<dbReference type="AlphaFoldDB" id="D5ADR7"/>
<keyword evidence="1" id="KW-0963">Cytoplasm</keyword>
<proteinExistence type="evidence at transcript level"/>
<dbReference type="EC" id="3.6.1.12" evidence="1"/>
<dbReference type="SUPFAM" id="SSF101386">
    <property type="entry name" value="all-alpha NTP pyrophosphatases"/>
    <property type="match status" value="1"/>
</dbReference>
<protein>
    <recommendedName>
        <fullName evidence="1">dCTP pyrophosphatase 1</fullName>
        <ecNumber evidence="1">3.6.1.12</ecNumber>
    </recommendedName>
</protein>
<accession>D5ADR7</accession>
<organism evidence="3">
    <name type="scientific">Picea sitchensis</name>
    <name type="common">Sitka spruce</name>
    <name type="synonym">Pinus sitchensis</name>
    <dbReference type="NCBI Taxonomy" id="3332"/>
    <lineage>
        <taxon>Eukaryota</taxon>
        <taxon>Viridiplantae</taxon>
        <taxon>Streptophyta</taxon>
        <taxon>Embryophyta</taxon>
        <taxon>Tracheophyta</taxon>
        <taxon>Spermatophyta</taxon>
        <taxon>Pinopsida</taxon>
        <taxon>Pinidae</taxon>
        <taxon>Conifers I</taxon>
        <taxon>Pinales</taxon>
        <taxon>Pinaceae</taxon>
        <taxon>Picea</taxon>
    </lineage>
</organism>
<comment type="subunit">
    <text evidence="1">Homotetramer.</text>
</comment>
<comment type="catalytic activity">
    <reaction evidence="1">
        <text>dCTP + H2O = dCMP + diphosphate + H(+)</text>
        <dbReference type="Rhea" id="RHEA:22636"/>
        <dbReference type="ChEBI" id="CHEBI:15377"/>
        <dbReference type="ChEBI" id="CHEBI:15378"/>
        <dbReference type="ChEBI" id="CHEBI:33019"/>
        <dbReference type="ChEBI" id="CHEBI:57566"/>
        <dbReference type="ChEBI" id="CHEBI:61481"/>
        <dbReference type="EC" id="3.6.1.12"/>
    </reaction>
</comment>
<keyword evidence="1" id="KW-0479">Metal-binding</keyword>
<sequence>MKGEGAISDEDSAKEPSAGGGVTIEELQGKMAEFTRERNWDQFHSPRNLLLALVGEVGELSEIFQWKGEVPKGLPDWNAAEKEHLGEELSDVLLYLVRLADICEVDLGEAALRKVKKNGLKYPVERCKGSSKKYTHLTNVVNEEEFRVDHI</sequence>
<dbReference type="Gene3D" id="1.10.287.1080">
    <property type="entry name" value="MazG-like"/>
    <property type="match status" value="1"/>
</dbReference>
<comment type="subcellular location">
    <subcellularLocation>
        <location evidence="1">Cytoplasm</location>
        <location evidence="1">Cytosol</location>
    </subcellularLocation>
</comment>
<dbReference type="InterPro" id="IPR025984">
    <property type="entry name" value="DCTPP"/>
</dbReference>